<proteinExistence type="predicted"/>
<gene>
    <name evidence="2" type="primary">P0038F12.31</name>
</gene>
<feature type="compositionally biased region" description="Basic residues" evidence="1">
    <location>
        <begin position="22"/>
        <end position="38"/>
    </location>
</feature>
<accession>Q5NBP5</accession>
<feature type="compositionally biased region" description="Basic residues" evidence="1">
    <location>
        <begin position="63"/>
        <end position="72"/>
    </location>
</feature>
<dbReference type="Proteomes" id="UP000817658">
    <property type="component" value="Chromosome 1"/>
</dbReference>
<feature type="region of interest" description="Disordered" evidence="1">
    <location>
        <begin position="1"/>
        <end position="86"/>
    </location>
</feature>
<evidence type="ECO:0000256" key="1">
    <source>
        <dbReference type="SAM" id="MobiDB-lite"/>
    </source>
</evidence>
<dbReference type="EMBL" id="AP000836">
    <property type="protein sequence ID" value="BAD81121.1"/>
    <property type="molecule type" value="Genomic_DNA"/>
</dbReference>
<feature type="compositionally biased region" description="Polar residues" evidence="1">
    <location>
        <begin position="74"/>
        <end position="86"/>
    </location>
</feature>
<feature type="compositionally biased region" description="Pro residues" evidence="1">
    <location>
        <begin position="44"/>
        <end position="55"/>
    </location>
</feature>
<protein>
    <submittedName>
        <fullName evidence="2">Uncharacterized protein</fullName>
    </submittedName>
</protein>
<organism evidence="2">
    <name type="scientific">Oryza sativa subsp. japonica</name>
    <name type="common">Rice</name>
    <dbReference type="NCBI Taxonomy" id="39947"/>
    <lineage>
        <taxon>Eukaryota</taxon>
        <taxon>Viridiplantae</taxon>
        <taxon>Streptophyta</taxon>
        <taxon>Embryophyta</taxon>
        <taxon>Tracheophyta</taxon>
        <taxon>Spermatophyta</taxon>
        <taxon>Magnoliopsida</taxon>
        <taxon>Liliopsida</taxon>
        <taxon>Poales</taxon>
        <taxon>Poaceae</taxon>
        <taxon>BOP clade</taxon>
        <taxon>Oryzoideae</taxon>
        <taxon>Oryzeae</taxon>
        <taxon>Oryzinae</taxon>
        <taxon>Oryza</taxon>
        <taxon>Oryza sativa</taxon>
    </lineage>
</organism>
<name>Q5NBP5_ORYSJ</name>
<reference evidence="2" key="1">
    <citation type="journal article" date="2002" name="Nature">
        <title>The genome sequence and structure of rice chromosome 1.</title>
        <authorList>
            <person name="Sasaki T."/>
            <person name="Matsumoto T."/>
            <person name="Yamamoto K."/>
            <person name="Sakata K."/>
            <person name="Baba T."/>
            <person name="Katayose Y."/>
            <person name="Wu J."/>
            <person name="Niimura Y."/>
            <person name="Cheng Z."/>
            <person name="Nagamura Y."/>
            <person name="Antonio B.A."/>
            <person name="Kanamori H."/>
            <person name="Hosokawa S."/>
            <person name="Masukawa M."/>
            <person name="Arikawa K."/>
            <person name="Chiden Y."/>
            <person name="Hayashi M."/>
            <person name="Okamoto M."/>
            <person name="Ando T."/>
            <person name="Aoki H."/>
            <person name="Arita K."/>
            <person name="Hamada M."/>
            <person name="Harada C."/>
            <person name="Hijishita S."/>
            <person name="Honda M."/>
            <person name="Ichikawa Y."/>
            <person name="Idonuma A."/>
            <person name="Iijima M."/>
            <person name="Ikeda M."/>
            <person name="Ikeno M."/>
            <person name="Itoh S."/>
            <person name="Itoh T."/>
            <person name="Itoh Y."/>
            <person name="Itoh Y."/>
            <person name="Iwabuchi A."/>
            <person name="Kamiya K."/>
            <person name="Karasawa W."/>
            <person name="Katagiri S."/>
            <person name="Kikuta A."/>
            <person name="Kobayashi N."/>
            <person name="Kono I."/>
            <person name="Machita K."/>
            <person name="Maehara T."/>
            <person name="Mizuno H."/>
            <person name="Mizubayashi T."/>
            <person name="Mukai Y."/>
            <person name="Nagasaki H."/>
            <person name="Nakashima M."/>
            <person name="Nakama Y."/>
            <person name="Nakamichi Y."/>
            <person name="Nakamura M."/>
            <person name="Namiki N."/>
            <person name="Negishi M."/>
            <person name="Ohta I."/>
            <person name="Ono N."/>
            <person name="Saji S."/>
            <person name="Sakai K."/>
            <person name="Shibata M."/>
            <person name="Shimokawa T."/>
            <person name="Shomura A."/>
            <person name="Song J."/>
            <person name="Takazaki Y."/>
            <person name="Terasawa K."/>
            <person name="Tsuji K."/>
            <person name="Waki K."/>
            <person name="Yamagata H."/>
            <person name="Yamane H."/>
            <person name="Yoshiki S."/>
            <person name="Yoshihara R."/>
            <person name="Yukawa K."/>
            <person name="Zhong H."/>
            <person name="Iwama H."/>
            <person name="Endo T."/>
            <person name="Ito H."/>
            <person name="Hahn J.H."/>
            <person name="Kim H.I."/>
            <person name="Eun M.Y."/>
            <person name="Yano M."/>
            <person name="Jiang J."/>
            <person name="Gojobori T."/>
        </authorList>
    </citation>
    <scope>NUCLEOTIDE SEQUENCE [LARGE SCALE GENOMIC DNA]</scope>
</reference>
<dbReference type="InterPro" id="IPR032675">
    <property type="entry name" value="LRR_dom_sf"/>
</dbReference>
<evidence type="ECO:0000313" key="2">
    <source>
        <dbReference type="EMBL" id="BAD81121.1"/>
    </source>
</evidence>
<sequence length="161" mass="17088">MEEARGSHHHHPPAASSLPATAKRRRRQPATTAKRRRHATEGAAPPPHPATPQPPSTEGTQRRQPHGHRCRRATNPQLSQSVPQRAGMQSLTAVDFSDNNLSGEVPATGQFAYFNATSFAGNPGLCSAFLSPCRSHGVATTSTFGSLSSASKLLLVLGLLL</sequence>
<dbReference type="Gene3D" id="3.80.10.10">
    <property type="entry name" value="Ribonuclease Inhibitor"/>
    <property type="match status" value="1"/>
</dbReference>
<dbReference type="AlphaFoldDB" id="Q5NBP5"/>